<organism evidence="1 2">
    <name type="scientific">Intestinibaculum porci</name>
    <dbReference type="NCBI Taxonomy" id="2487118"/>
    <lineage>
        <taxon>Bacteria</taxon>
        <taxon>Bacillati</taxon>
        <taxon>Bacillota</taxon>
        <taxon>Erysipelotrichia</taxon>
        <taxon>Erysipelotrichales</taxon>
        <taxon>Erysipelotrichaceae</taxon>
        <taxon>Intestinibaculum</taxon>
    </lineage>
</organism>
<dbReference type="AlphaFoldDB" id="A0A3G9JRU5"/>
<evidence type="ECO:0000313" key="1">
    <source>
        <dbReference type="EMBL" id="BBH27078.1"/>
    </source>
</evidence>
<dbReference type="RefSeq" id="WP_197715036.1">
    <property type="nucleotide sequence ID" value="NZ_AP019309.1"/>
</dbReference>
<dbReference type="Proteomes" id="UP000268059">
    <property type="component" value="Chromosome"/>
</dbReference>
<accession>A0A3G9JRU5</accession>
<keyword evidence="2" id="KW-1185">Reference proteome</keyword>
<reference evidence="1 2" key="1">
    <citation type="submission" date="2018-11" db="EMBL/GenBank/DDBJ databases">
        <title>Novel Erysipelotrichaceae bacterium isolated from small intestine of a swine.</title>
        <authorList>
            <person name="Kim J.S."/>
            <person name="Choe H."/>
            <person name="Lee Y.R."/>
            <person name="Kim K.M."/>
            <person name="Park D.S."/>
        </authorList>
    </citation>
    <scope>NUCLEOTIDE SEQUENCE [LARGE SCALE GENOMIC DNA]</scope>
    <source>
        <strain evidence="1 2">SG0102</strain>
    </source>
</reference>
<sequence length="110" mass="13012">MNVVREMCDLLEKENPGCFDDDSKTFIDLYMKSGLYPAEIVRRLYASPKMKQKYPDDSERLQHIFSKQVYGLAPTSIIYRIAMNFIFGFDTSHEMDRSPVYNGFWYKQTE</sequence>
<gene>
    <name evidence="1" type="ORF">SG0102_20120</name>
</gene>
<name>A0A3G9JRU5_9FIRM</name>
<dbReference type="EMBL" id="AP019309">
    <property type="protein sequence ID" value="BBH27078.1"/>
    <property type="molecule type" value="Genomic_DNA"/>
</dbReference>
<proteinExistence type="predicted"/>
<evidence type="ECO:0000313" key="2">
    <source>
        <dbReference type="Proteomes" id="UP000268059"/>
    </source>
</evidence>
<dbReference type="InParanoid" id="A0A3G9JRU5"/>
<dbReference type="KEGG" id="ebm:SG0102_20120"/>
<protein>
    <submittedName>
        <fullName evidence="1">Uncharacterized protein</fullName>
    </submittedName>
</protein>